<keyword evidence="1" id="KW-0808">Transferase</keyword>
<dbReference type="EMBL" id="KX009062">
    <property type="protein sequence ID" value="ARO45130.1"/>
    <property type="molecule type" value="Genomic_DNA"/>
</dbReference>
<dbReference type="EMBL" id="KX009060">
    <property type="protein sequence ID" value="ARO44934.1"/>
    <property type="molecule type" value="Genomic_DNA"/>
</dbReference>
<evidence type="ECO:0000313" key="2">
    <source>
        <dbReference type="EMBL" id="ARO45037.1"/>
    </source>
</evidence>
<name>A0A2P0QEY0_PSESF</name>
<evidence type="ECO:0000313" key="3">
    <source>
        <dbReference type="EMBL" id="ARO45130.1"/>
    </source>
</evidence>
<geneLocation type="plasmid" evidence="3">
    <name>pUR_B4A</name>
</geneLocation>
<geneLocation type="plasmid" evidence="2">
    <name>pUR_RT652</name>
</geneLocation>
<geneLocation type="plasmid" evidence="1">
    <name>pUR_RT594</name>
</geneLocation>
<sequence length="65" mass="7670">MVSQQDFLRDAMQQLGMTRDQFCKRISVPRKTFDKWLAPEGSKECRAMPEIAWSYVRDILKNFGN</sequence>
<dbReference type="RefSeq" id="WP_074321295.1">
    <property type="nucleotide sequence ID" value="NZ_KX009060.1"/>
</dbReference>
<reference evidence="1" key="1">
    <citation type="submission" date="2016-03" db="EMBL/GenBank/DDBJ databases">
        <title>The evolution of Pseudomonas syringae pv. actinidiae in New Zealand.</title>
        <authorList>
            <person name="Taiaroa G."/>
            <person name="Poulter R.T.M."/>
            <person name="Lamont I."/>
            <person name="Stockwell P."/>
            <person name="Butler M.I."/>
        </authorList>
    </citation>
    <scope>NUCLEOTIDE SEQUENCE</scope>
    <source>
        <strain evidence="3">B4A</strain>
        <strain evidence="1">RT594</strain>
        <strain evidence="2">RT652</strain>
        <plasmid evidence="3">pUR_B4A</plasmid>
        <plasmid evidence="1">pUR_RT594</plasmid>
        <plasmid evidence="2">pUR_RT652</plasmid>
    </source>
</reference>
<accession>A0A2P0QEY0</accession>
<dbReference type="GO" id="GO:0004070">
    <property type="term" value="F:aspartate carbamoyltransferase activity"/>
    <property type="evidence" value="ECO:0007669"/>
    <property type="project" value="UniProtKB-EC"/>
</dbReference>
<protein>
    <submittedName>
        <fullName evidence="1">Aspartate carbamoyltransferase</fullName>
        <ecNumber evidence="1">2.1.3.2</ecNumber>
    </submittedName>
</protein>
<dbReference type="EC" id="2.1.3.2" evidence="1"/>
<dbReference type="EMBL" id="KX009061">
    <property type="protein sequence ID" value="ARO45037.1"/>
    <property type="molecule type" value="Genomic_DNA"/>
</dbReference>
<keyword evidence="1" id="KW-0614">Plasmid</keyword>
<proteinExistence type="predicted"/>
<organism evidence="1">
    <name type="scientific">Pseudomonas syringae pv. actinidiae</name>
    <dbReference type="NCBI Taxonomy" id="103796"/>
    <lineage>
        <taxon>Bacteria</taxon>
        <taxon>Pseudomonadati</taxon>
        <taxon>Pseudomonadota</taxon>
        <taxon>Gammaproteobacteria</taxon>
        <taxon>Pseudomonadales</taxon>
        <taxon>Pseudomonadaceae</taxon>
        <taxon>Pseudomonas</taxon>
        <taxon>Pseudomonas syringae</taxon>
    </lineage>
</organism>
<evidence type="ECO:0000313" key="1">
    <source>
        <dbReference type="EMBL" id="ARO44934.1"/>
    </source>
</evidence>
<dbReference type="AlphaFoldDB" id="A0A2P0QEY0"/>